<dbReference type="AlphaFoldDB" id="A0A0F9NNU0"/>
<reference evidence="2" key="1">
    <citation type="journal article" date="2015" name="Nature">
        <title>Complex archaea that bridge the gap between prokaryotes and eukaryotes.</title>
        <authorList>
            <person name="Spang A."/>
            <person name="Saw J.H."/>
            <person name="Jorgensen S.L."/>
            <person name="Zaremba-Niedzwiedzka K."/>
            <person name="Martijn J."/>
            <person name="Lind A.E."/>
            <person name="van Eijk R."/>
            <person name="Schleper C."/>
            <person name="Guy L."/>
            <person name="Ettema T.J."/>
        </authorList>
    </citation>
    <scope>NUCLEOTIDE SEQUENCE</scope>
</reference>
<name>A0A0F9NNU0_9ZZZZ</name>
<evidence type="ECO:0000256" key="1">
    <source>
        <dbReference type="SAM" id="MobiDB-lite"/>
    </source>
</evidence>
<comment type="caution">
    <text evidence="2">The sequence shown here is derived from an EMBL/GenBank/DDBJ whole genome shotgun (WGS) entry which is preliminary data.</text>
</comment>
<protein>
    <submittedName>
        <fullName evidence="2">Uncharacterized protein</fullName>
    </submittedName>
</protein>
<evidence type="ECO:0000313" key="2">
    <source>
        <dbReference type="EMBL" id="KKN19569.1"/>
    </source>
</evidence>
<sequence>MPGCGEPAIPIYAHKLDLGKLEGGSTSGPHDDVPEDTNKPFVRDLQVDELEELIEKCVRRVLQGEDIKREFEKLQVARKK</sequence>
<feature type="region of interest" description="Disordered" evidence="1">
    <location>
        <begin position="20"/>
        <end position="39"/>
    </location>
</feature>
<accession>A0A0F9NNU0</accession>
<gene>
    <name evidence="2" type="ORF">LCGC14_0944260</name>
</gene>
<feature type="compositionally biased region" description="Basic and acidic residues" evidence="1">
    <location>
        <begin position="29"/>
        <end position="39"/>
    </location>
</feature>
<proteinExistence type="predicted"/>
<dbReference type="EMBL" id="LAZR01003322">
    <property type="protein sequence ID" value="KKN19569.1"/>
    <property type="molecule type" value="Genomic_DNA"/>
</dbReference>
<organism evidence="2">
    <name type="scientific">marine sediment metagenome</name>
    <dbReference type="NCBI Taxonomy" id="412755"/>
    <lineage>
        <taxon>unclassified sequences</taxon>
        <taxon>metagenomes</taxon>
        <taxon>ecological metagenomes</taxon>
    </lineage>
</organism>